<feature type="region of interest" description="Disordered" evidence="2">
    <location>
        <begin position="172"/>
        <end position="280"/>
    </location>
</feature>
<feature type="coiled-coil region" evidence="1">
    <location>
        <begin position="4"/>
        <end position="42"/>
    </location>
</feature>
<accession>A0A8R1DH61</accession>
<dbReference type="AlphaFoldDB" id="A0A8R1DH61"/>
<evidence type="ECO:0000256" key="1">
    <source>
        <dbReference type="SAM" id="Coils"/>
    </source>
</evidence>
<evidence type="ECO:0000313" key="3">
    <source>
        <dbReference type="EnsemblMetazoa" id="CJA02466.1"/>
    </source>
</evidence>
<reference evidence="4" key="1">
    <citation type="submission" date="2010-08" db="EMBL/GenBank/DDBJ databases">
        <authorList>
            <consortium name="Caenorhabditis japonica Sequencing Consortium"/>
            <person name="Wilson R.K."/>
        </authorList>
    </citation>
    <scope>NUCLEOTIDE SEQUENCE [LARGE SCALE GENOMIC DNA]</scope>
    <source>
        <strain evidence="4">DF5081</strain>
    </source>
</reference>
<reference evidence="3" key="2">
    <citation type="submission" date="2022-06" db="UniProtKB">
        <authorList>
            <consortium name="EnsemblMetazoa"/>
        </authorList>
    </citation>
    <scope>IDENTIFICATION</scope>
    <source>
        <strain evidence="3">DF5081</strain>
    </source>
</reference>
<sequence>MATSTDLIEEMRKTIAEKDQLLEQLNVKLLEQQKKLVIAQRAEELEKYKNAALKKSEENMFELQDLFIELDGEHLGLKSANMSCKIDLKKAQYECQKLREQNELVGRHMAEMEKENYILRLELFDERNKTSTIRYKARDADRLEHELQRREEDICKLLTVVDSLREQKEDIAKRISEEKEQEEGQEEEDEEEDDDEDDEKTVTDEKEVLKVEDLEESCEDEDSEYDEDEEESFEGEDEEESFEDEEDSDYDDEEEEDEDEEEEEESFDDVDPDDEKSLRKLVEDIFKLSIYF</sequence>
<dbReference type="Proteomes" id="UP000005237">
    <property type="component" value="Unassembled WGS sequence"/>
</dbReference>
<feature type="compositionally biased region" description="Acidic residues" evidence="2">
    <location>
        <begin position="179"/>
        <end position="199"/>
    </location>
</feature>
<keyword evidence="4" id="KW-1185">Reference proteome</keyword>
<name>A0A8R1DH61_CAEJA</name>
<evidence type="ECO:0000256" key="2">
    <source>
        <dbReference type="SAM" id="MobiDB-lite"/>
    </source>
</evidence>
<feature type="compositionally biased region" description="Acidic residues" evidence="2">
    <location>
        <begin position="213"/>
        <end position="274"/>
    </location>
</feature>
<feature type="compositionally biased region" description="Basic and acidic residues" evidence="2">
    <location>
        <begin position="200"/>
        <end position="212"/>
    </location>
</feature>
<proteinExistence type="predicted"/>
<dbReference type="EnsemblMetazoa" id="CJA02466.1">
    <property type="protein sequence ID" value="CJA02466.1"/>
    <property type="gene ID" value="WBGene00121669"/>
</dbReference>
<evidence type="ECO:0000313" key="4">
    <source>
        <dbReference type="Proteomes" id="UP000005237"/>
    </source>
</evidence>
<protein>
    <submittedName>
        <fullName evidence="3">Uncharacterized protein</fullName>
    </submittedName>
</protein>
<organism evidence="3 4">
    <name type="scientific">Caenorhabditis japonica</name>
    <dbReference type="NCBI Taxonomy" id="281687"/>
    <lineage>
        <taxon>Eukaryota</taxon>
        <taxon>Metazoa</taxon>
        <taxon>Ecdysozoa</taxon>
        <taxon>Nematoda</taxon>
        <taxon>Chromadorea</taxon>
        <taxon>Rhabditida</taxon>
        <taxon>Rhabditina</taxon>
        <taxon>Rhabditomorpha</taxon>
        <taxon>Rhabditoidea</taxon>
        <taxon>Rhabditidae</taxon>
        <taxon>Peloderinae</taxon>
        <taxon>Caenorhabditis</taxon>
    </lineage>
</organism>
<keyword evidence="1" id="KW-0175">Coiled coil</keyword>